<dbReference type="AlphaFoldDB" id="A0A0K2TI20"/>
<organism evidence="1">
    <name type="scientific">Lepeophtheirus salmonis</name>
    <name type="common">Salmon louse</name>
    <name type="synonym">Caligus salmonis</name>
    <dbReference type="NCBI Taxonomy" id="72036"/>
    <lineage>
        <taxon>Eukaryota</taxon>
        <taxon>Metazoa</taxon>
        <taxon>Ecdysozoa</taxon>
        <taxon>Arthropoda</taxon>
        <taxon>Crustacea</taxon>
        <taxon>Multicrustacea</taxon>
        <taxon>Hexanauplia</taxon>
        <taxon>Copepoda</taxon>
        <taxon>Siphonostomatoida</taxon>
        <taxon>Caligidae</taxon>
        <taxon>Lepeophtheirus</taxon>
    </lineage>
</organism>
<protein>
    <submittedName>
        <fullName evidence="1">Uncharacterized protein</fullName>
    </submittedName>
</protein>
<sequence length="511" mass="58921">MDFSEFGISSIVKLKRRFIGVETLRLIAINRLRVILMSNASVLDLHNLLPSMVRELYESFFYFKKGTFVGFANDLLSLSPRKQFEVWLKFIDKNETKNMDLPEISRDFSLEVVTFLEKNTTHLESIQMYYNWILNKVYINAFMNLPQLKNLTIRGYLDDEFLKLISEHCKLESLSIYGGVRPEECEEVRYGMTSRGISMFLSSQKDSLTKIDLLQMYYSRFFIGVGSSGPVSCFKNSLQEFLNLKLLQSLTISSDMFMLINKSIQSVEEVVLSFKQATKISYERNIFEFILELCPNLKKASLLDLKLNSRIAIMNNNESDVMLKETSFIQALKNKLGELVIEISVFLYGTIDWNSILNYVPNVEKASFVMECDIISANDLSINNKPRIWNNLKSLSITGSLSECDFHAHLEPVILNSPKLTECTIIFYGFTPNFNEDSFLKKIQSFSFKSLETLRIHLYDKSHVMSGQTIIELLSRCSKLSYLDNIKASFNMSLSEFLVIKRLVSQRGLEL</sequence>
<evidence type="ECO:0000313" key="1">
    <source>
        <dbReference type="EMBL" id="CDW25693.1"/>
    </source>
</evidence>
<dbReference type="InterPro" id="IPR032675">
    <property type="entry name" value="LRR_dom_sf"/>
</dbReference>
<feature type="non-terminal residue" evidence="1">
    <location>
        <position position="511"/>
    </location>
</feature>
<name>A0A0K2TI20_LEPSM</name>
<proteinExistence type="predicted"/>
<reference evidence="1" key="1">
    <citation type="submission" date="2014-05" db="EMBL/GenBank/DDBJ databases">
        <authorList>
            <person name="Chronopoulou M."/>
        </authorList>
    </citation>
    <scope>NUCLEOTIDE SEQUENCE</scope>
    <source>
        <tissue evidence="1">Whole organism</tissue>
    </source>
</reference>
<dbReference type="EMBL" id="HACA01008332">
    <property type="protein sequence ID" value="CDW25693.1"/>
    <property type="molecule type" value="Transcribed_RNA"/>
</dbReference>
<accession>A0A0K2TI20</accession>
<dbReference type="Gene3D" id="3.80.10.10">
    <property type="entry name" value="Ribonuclease Inhibitor"/>
    <property type="match status" value="2"/>
</dbReference>